<organism evidence="2 3">
    <name type="scientific">Scleroderma citrinum Foug A</name>
    <dbReference type="NCBI Taxonomy" id="1036808"/>
    <lineage>
        <taxon>Eukaryota</taxon>
        <taxon>Fungi</taxon>
        <taxon>Dikarya</taxon>
        <taxon>Basidiomycota</taxon>
        <taxon>Agaricomycotina</taxon>
        <taxon>Agaricomycetes</taxon>
        <taxon>Agaricomycetidae</taxon>
        <taxon>Boletales</taxon>
        <taxon>Sclerodermatineae</taxon>
        <taxon>Sclerodermataceae</taxon>
        <taxon>Scleroderma</taxon>
    </lineage>
</organism>
<reference evidence="3" key="2">
    <citation type="submission" date="2015-01" db="EMBL/GenBank/DDBJ databases">
        <title>Evolutionary Origins and Diversification of the Mycorrhizal Mutualists.</title>
        <authorList>
            <consortium name="DOE Joint Genome Institute"/>
            <consortium name="Mycorrhizal Genomics Consortium"/>
            <person name="Kohler A."/>
            <person name="Kuo A."/>
            <person name="Nagy L.G."/>
            <person name="Floudas D."/>
            <person name="Copeland A."/>
            <person name="Barry K.W."/>
            <person name="Cichocki N."/>
            <person name="Veneault-Fourrey C."/>
            <person name="LaButti K."/>
            <person name="Lindquist E.A."/>
            <person name="Lipzen A."/>
            <person name="Lundell T."/>
            <person name="Morin E."/>
            <person name="Murat C."/>
            <person name="Riley R."/>
            <person name="Ohm R."/>
            <person name="Sun H."/>
            <person name="Tunlid A."/>
            <person name="Henrissat B."/>
            <person name="Grigoriev I.V."/>
            <person name="Hibbett D.S."/>
            <person name="Martin F."/>
        </authorList>
    </citation>
    <scope>NUCLEOTIDE SEQUENCE [LARGE SCALE GENOMIC DNA]</scope>
    <source>
        <strain evidence="3">Foug A</strain>
    </source>
</reference>
<evidence type="ECO:0000313" key="2">
    <source>
        <dbReference type="EMBL" id="KIM66855.1"/>
    </source>
</evidence>
<feature type="region of interest" description="Disordered" evidence="1">
    <location>
        <begin position="62"/>
        <end position="110"/>
    </location>
</feature>
<reference evidence="2 3" key="1">
    <citation type="submission" date="2014-04" db="EMBL/GenBank/DDBJ databases">
        <authorList>
            <consortium name="DOE Joint Genome Institute"/>
            <person name="Kuo A."/>
            <person name="Kohler A."/>
            <person name="Nagy L.G."/>
            <person name="Floudas D."/>
            <person name="Copeland A."/>
            <person name="Barry K.W."/>
            <person name="Cichocki N."/>
            <person name="Veneault-Fourrey C."/>
            <person name="LaButti K."/>
            <person name="Lindquist E.A."/>
            <person name="Lipzen A."/>
            <person name="Lundell T."/>
            <person name="Morin E."/>
            <person name="Murat C."/>
            <person name="Sun H."/>
            <person name="Tunlid A."/>
            <person name="Henrissat B."/>
            <person name="Grigoriev I.V."/>
            <person name="Hibbett D.S."/>
            <person name="Martin F."/>
            <person name="Nordberg H.P."/>
            <person name="Cantor M.N."/>
            <person name="Hua S.X."/>
        </authorList>
    </citation>
    <scope>NUCLEOTIDE SEQUENCE [LARGE SCALE GENOMIC DNA]</scope>
    <source>
        <strain evidence="2 3">Foug A</strain>
    </source>
</reference>
<sequence length="134" mass="14769">MSRRGGTVVRYRGLSKSIISHHYKGRTQYSTVLTAAKQAERLERARAKRFCGLKEMSAADQDAAAQMSADQDMGKGFPRSSVAPGDETFTLPHKGGEHEAFEDPAQQVADVHGVRQRHDHVELQTIHPSQTTLG</sequence>
<accession>A0A0C3E209</accession>
<dbReference type="HOGENOM" id="CLU_1897438_0_0_1"/>
<dbReference type="AlphaFoldDB" id="A0A0C3E209"/>
<dbReference type="InParanoid" id="A0A0C3E209"/>
<evidence type="ECO:0000313" key="3">
    <source>
        <dbReference type="Proteomes" id="UP000053989"/>
    </source>
</evidence>
<dbReference type="EMBL" id="KN822015">
    <property type="protein sequence ID" value="KIM66855.1"/>
    <property type="molecule type" value="Genomic_DNA"/>
</dbReference>
<proteinExistence type="predicted"/>
<dbReference type="OrthoDB" id="2656072at2759"/>
<feature type="compositionally biased region" description="Low complexity" evidence="1">
    <location>
        <begin position="62"/>
        <end position="71"/>
    </location>
</feature>
<dbReference type="Proteomes" id="UP000053989">
    <property type="component" value="Unassembled WGS sequence"/>
</dbReference>
<feature type="region of interest" description="Disordered" evidence="1">
    <location>
        <begin position="115"/>
        <end position="134"/>
    </location>
</feature>
<evidence type="ECO:0000256" key="1">
    <source>
        <dbReference type="SAM" id="MobiDB-lite"/>
    </source>
</evidence>
<protein>
    <submittedName>
        <fullName evidence="2">Uncharacterized protein</fullName>
    </submittedName>
</protein>
<gene>
    <name evidence="2" type="ORF">SCLCIDRAFT_1210898</name>
</gene>
<keyword evidence="3" id="KW-1185">Reference proteome</keyword>
<dbReference type="STRING" id="1036808.A0A0C3E209"/>
<name>A0A0C3E209_9AGAM</name>